<evidence type="ECO:0000256" key="3">
    <source>
        <dbReference type="ARBA" id="ARBA00023125"/>
    </source>
</evidence>
<evidence type="ECO:0000256" key="2">
    <source>
        <dbReference type="ARBA" id="ARBA00022705"/>
    </source>
</evidence>
<keyword evidence="2" id="KW-0235">DNA replication</keyword>
<evidence type="ECO:0000256" key="5">
    <source>
        <dbReference type="ARBA" id="ARBA00023306"/>
    </source>
</evidence>
<keyword evidence="4" id="KW-0539">Nucleus</keyword>
<evidence type="ECO:0000313" key="8">
    <source>
        <dbReference type="EMBL" id="KAF2281443.1"/>
    </source>
</evidence>
<comment type="subcellular location">
    <subcellularLocation>
        <location evidence="1">Nucleus</location>
    </subcellularLocation>
</comment>
<dbReference type="GeneID" id="54547649"/>
<keyword evidence="9" id="KW-1185">Reference proteome</keyword>
<evidence type="ECO:0000256" key="6">
    <source>
        <dbReference type="ARBA" id="ARBA00038447"/>
    </source>
</evidence>
<evidence type="ECO:0000256" key="7">
    <source>
        <dbReference type="SAM" id="MobiDB-lite"/>
    </source>
</evidence>
<dbReference type="OrthoDB" id="121932at2759"/>
<proteinExistence type="inferred from homology"/>
<keyword evidence="3" id="KW-0238">DNA-binding</keyword>
<feature type="compositionally biased region" description="Low complexity" evidence="7">
    <location>
        <begin position="52"/>
        <end position="71"/>
    </location>
</feature>
<evidence type="ECO:0000256" key="4">
    <source>
        <dbReference type="ARBA" id="ARBA00023242"/>
    </source>
</evidence>
<dbReference type="AlphaFoldDB" id="A0A6A6JZD6"/>
<dbReference type="PANTHER" id="PTHR28605">
    <property type="entry name" value="CTF8, CHROMOSOME TRANSMISSION FIDELITY FACTOR 8 HOMOLOG (S. CEREVISIAE)"/>
    <property type="match status" value="1"/>
</dbReference>
<evidence type="ECO:0000256" key="1">
    <source>
        <dbReference type="ARBA" id="ARBA00004123"/>
    </source>
</evidence>
<dbReference type="EMBL" id="ML986484">
    <property type="protein sequence ID" value="KAF2281443.1"/>
    <property type="molecule type" value="Genomic_DNA"/>
</dbReference>
<organism evidence="8 9">
    <name type="scientific">Westerdykella ornata</name>
    <dbReference type="NCBI Taxonomy" id="318751"/>
    <lineage>
        <taxon>Eukaryota</taxon>
        <taxon>Fungi</taxon>
        <taxon>Dikarya</taxon>
        <taxon>Ascomycota</taxon>
        <taxon>Pezizomycotina</taxon>
        <taxon>Dothideomycetes</taxon>
        <taxon>Pleosporomycetidae</taxon>
        <taxon>Pleosporales</taxon>
        <taxon>Sporormiaceae</taxon>
        <taxon>Westerdykella</taxon>
    </lineage>
</organism>
<keyword evidence="5" id="KW-0131">Cell cycle</keyword>
<accession>A0A6A6JZD6</accession>
<dbReference type="RefSeq" id="XP_033658980.1">
    <property type="nucleotide sequence ID" value="XM_033794474.1"/>
</dbReference>
<comment type="similarity">
    <text evidence="6">Belongs to the CTF8 family.</text>
</comment>
<evidence type="ECO:0000313" key="9">
    <source>
        <dbReference type="Proteomes" id="UP000800097"/>
    </source>
</evidence>
<reference evidence="8" key="1">
    <citation type="journal article" date="2020" name="Stud. Mycol.">
        <title>101 Dothideomycetes genomes: a test case for predicting lifestyles and emergence of pathogens.</title>
        <authorList>
            <person name="Haridas S."/>
            <person name="Albert R."/>
            <person name="Binder M."/>
            <person name="Bloem J."/>
            <person name="Labutti K."/>
            <person name="Salamov A."/>
            <person name="Andreopoulos B."/>
            <person name="Baker S."/>
            <person name="Barry K."/>
            <person name="Bills G."/>
            <person name="Bluhm B."/>
            <person name="Cannon C."/>
            <person name="Castanera R."/>
            <person name="Culley D."/>
            <person name="Daum C."/>
            <person name="Ezra D."/>
            <person name="Gonzalez J."/>
            <person name="Henrissat B."/>
            <person name="Kuo A."/>
            <person name="Liang C."/>
            <person name="Lipzen A."/>
            <person name="Lutzoni F."/>
            <person name="Magnuson J."/>
            <person name="Mondo S."/>
            <person name="Nolan M."/>
            <person name="Ohm R."/>
            <person name="Pangilinan J."/>
            <person name="Park H.-J."/>
            <person name="Ramirez L."/>
            <person name="Alfaro M."/>
            <person name="Sun H."/>
            <person name="Tritt A."/>
            <person name="Yoshinaga Y."/>
            <person name="Zwiers L.-H."/>
            <person name="Turgeon B."/>
            <person name="Goodwin S."/>
            <person name="Spatafora J."/>
            <person name="Crous P."/>
            <person name="Grigoriev I."/>
        </authorList>
    </citation>
    <scope>NUCLEOTIDE SEQUENCE</scope>
    <source>
        <strain evidence="8">CBS 379.55</strain>
    </source>
</reference>
<evidence type="ECO:0008006" key="10">
    <source>
        <dbReference type="Google" id="ProtNLM"/>
    </source>
</evidence>
<feature type="compositionally biased region" description="Low complexity" evidence="7">
    <location>
        <begin position="1"/>
        <end position="28"/>
    </location>
</feature>
<dbReference type="Proteomes" id="UP000800097">
    <property type="component" value="Unassembled WGS sequence"/>
</dbReference>
<feature type="region of interest" description="Disordered" evidence="7">
    <location>
        <begin position="1"/>
        <end position="71"/>
    </location>
</feature>
<gene>
    <name evidence="8" type="ORF">EI97DRAFT_29443</name>
</gene>
<dbReference type="PANTHER" id="PTHR28605:SF1">
    <property type="entry name" value="CHROMOSOME TRANSMISSION FIDELITY FACTOR 8"/>
    <property type="match status" value="1"/>
</dbReference>
<dbReference type="InterPro" id="IPR018607">
    <property type="entry name" value="Ctf8"/>
</dbReference>
<dbReference type="Pfam" id="PF09696">
    <property type="entry name" value="Ctf8"/>
    <property type="match status" value="1"/>
</dbReference>
<sequence>MPTIPLRLSRPRPSTPTSTPTNPLPSILHTPSGLALLELQGTIRFPAPEHGPSTSSPPSNPSSSTPLAPSTSSTLVGKLVFPLYNPDVNGENDTKWMKRVYFYVGENQRLQGEVRRLAKPFAVIRKVEGREGVGEVEGKGDVLMGDGDADGEKEVVEVRDELEIVEIVRFKIVFSSRPEPVSAGEG</sequence>
<dbReference type="GO" id="GO:0003677">
    <property type="term" value="F:DNA binding"/>
    <property type="evidence" value="ECO:0007669"/>
    <property type="project" value="UniProtKB-KW"/>
</dbReference>
<dbReference type="GO" id="GO:0006260">
    <property type="term" value="P:DNA replication"/>
    <property type="evidence" value="ECO:0007669"/>
    <property type="project" value="UniProtKB-KW"/>
</dbReference>
<name>A0A6A6JZD6_WESOR</name>
<protein>
    <recommendedName>
        <fullName evidence="10">Sister chromatid cohesion protein Ctf8</fullName>
    </recommendedName>
</protein>
<dbReference type="GO" id="GO:0007064">
    <property type="term" value="P:mitotic sister chromatid cohesion"/>
    <property type="evidence" value="ECO:0007669"/>
    <property type="project" value="InterPro"/>
</dbReference>
<dbReference type="GO" id="GO:0031390">
    <property type="term" value="C:Ctf18 RFC-like complex"/>
    <property type="evidence" value="ECO:0007669"/>
    <property type="project" value="InterPro"/>
</dbReference>